<dbReference type="InterPro" id="IPR011110">
    <property type="entry name" value="Reg_prop"/>
</dbReference>
<gene>
    <name evidence="17" type="ORF">BvMPK_4123</name>
</gene>
<dbReference type="InterPro" id="IPR001789">
    <property type="entry name" value="Sig_transdc_resp-reg_receiver"/>
</dbReference>
<reference evidence="18" key="1">
    <citation type="submission" date="2015-10" db="EMBL/GenBank/DDBJ databases">
        <title>Extensive mobilome-driven genome diversification in gut-associated Bacteroides vulgatus mpk.</title>
        <authorList>
            <person name="Beier S."/>
            <person name="Lange A."/>
            <person name="Huson D.H."/>
            <person name="Frick J.-S."/>
            <person name="Autenrieth I.B."/>
        </authorList>
    </citation>
    <scope>NUCLEOTIDE SEQUENCE [LARGE SCALE GENOMIC DNA]</scope>
    <source>
        <strain evidence="18">mpk</strain>
    </source>
</reference>
<feature type="domain" description="Histidine kinase" evidence="15">
    <location>
        <begin position="922"/>
        <end position="1138"/>
    </location>
</feature>
<evidence type="ECO:0000313" key="18">
    <source>
        <dbReference type="Proteomes" id="UP000061587"/>
    </source>
</evidence>
<feature type="domain" description="Response regulatory" evidence="16">
    <location>
        <begin position="1186"/>
        <end position="1301"/>
    </location>
</feature>
<dbReference type="InterPro" id="IPR015943">
    <property type="entry name" value="WD40/YVTN_repeat-like_dom_sf"/>
</dbReference>
<dbReference type="InterPro" id="IPR036097">
    <property type="entry name" value="HisK_dim/P_sf"/>
</dbReference>
<accession>A0A0N7J811</accession>
<dbReference type="Proteomes" id="UP000061587">
    <property type="component" value="Chromosome"/>
</dbReference>
<dbReference type="CDD" id="cd17574">
    <property type="entry name" value="REC_OmpR"/>
    <property type="match status" value="1"/>
</dbReference>
<dbReference type="GO" id="GO:0005524">
    <property type="term" value="F:ATP binding"/>
    <property type="evidence" value="ECO:0007669"/>
    <property type="project" value="UniProtKB-KW"/>
</dbReference>
<keyword evidence="3 12" id="KW-0597">Phosphoprotein</keyword>
<evidence type="ECO:0000256" key="13">
    <source>
        <dbReference type="SAM" id="Phobius"/>
    </source>
</evidence>
<dbReference type="SUPFAM" id="SSF46689">
    <property type="entry name" value="Homeodomain-like"/>
    <property type="match status" value="1"/>
</dbReference>
<dbReference type="Gene3D" id="1.10.10.60">
    <property type="entry name" value="Homeodomain-like"/>
    <property type="match status" value="2"/>
</dbReference>
<proteinExistence type="predicted"/>
<dbReference type="PRINTS" id="PR00344">
    <property type="entry name" value="BCTRLSENSOR"/>
</dbReference>
<evidence type="ECO:0000256" key="7">
    <source>
        <dbReference type="ARBA" id="ARBA00022840"/>
    </source>
</evidence>
<feature type="domain" description="HTH araC/xylS-type" evidence="14">
    <location>
        <begin position="1343"/>
        <end position="1441"/>
    </location>
</feature>
<dbReference type="FunFam" id="1.10.287.130:FF:000045">
    <property type="entry name" value="Two-component system sensor histidine kinase/response regulator"/>
    <property type="match status" value="1"/>
</dbReference>
<dbReference type="InterPro" id="IPR011006">
    <property type="entry name" value="CheY-like_superfamily"/>
</dbReference>
<keyword evidence="9" id="KW-0805">Transcription regulation</keyword>
<evidence type="ECO:0000256" key="10">
    <source>
        <dbReference type="ARBA" id="ARBA00023125"/>
    </source>
</evidence>
<evidence type="ECO:0000256" key="5">
    <source>
        <dbReference type="ARBA" id="ARBA00022741"/>
    </source>
</evidence>
<dbReference type="Gene3D" id="3.30.565.10">
    <property type="entry name" value="Histidine kinase-like ATPase, C-terminal domain"/>
    <property type="match status" value="1"/>
</dbReference>
<keyword evidence="5" id="KW-0547">Nucleotide-binding</keyword>
<dbReference type="GO" id="GO:0003700">
    <property type="term" value="F:DNA-binding transcription factor activity"/>
    <property type="evidence" value="ECO:0007669"/>
    <property type="project" value="InterPro"/>
</dbReference>
<dbReference type="GO" id="GO:0043565">
    <property type="term" value="F:sequence-specific DNA binding"/>
    <property type="evidence" value="ECO:0007669"/>
    <property type="project" value="InterPro"/>
</dbReference>
<dbReference type="PROSITE" id="PS01124">
    <property type="entry name" value="HTH_ARAC_FAMILY_2"/>
    <property type="match status" value="1"/>
</dbReference>
<keyword evidence="7" id="KW-0067">ATP-binding</keyword>
<dbReference type="InterPro" id="IPR003594">
    <property type="entry name" value="HATPase_dom"/>
</dbReference>
<dbReference type="SMART" id="SM00448">
    <property type="entry name" value="REC"/>
    <property type="match status" value="1"/>
</dbReference>
<keyword evidence="13" id="KW-0472">Membrane</keyword>
<dbReference type="InterPro" id="IPR013783">
    <property type="entry name" value="Ig-like_fold"/>
</dbReference>
<sequence>MMMRNTIKLKYIWCTLFLLLHWGFVKAQPICVARQYTVRDGLIQSNPAQILQSHNGFIWVSTWNGVSRFDGRDFETFQFDSLLNQHMQRLENTADGNLWMIAYDRHSLYLYDIRENKLINVLKQYEQHFNTPLQIENLYPLSKGITWVTLNNGGCFRISDKECIVSSGIQYITAIDDVELGKVSRVFEDKQGEEWVFSDKGVSIFGKRTISSYPFSMFETMDNLVFLASQNGRLAYYDVNTMQFNIVPFQEKIQHINGIKVLKDNQLAVLSDKGLYLCRFPELAMEKYDFSLPGRDDAAVRKVYQDSKGFLWIFTGLPGIIRLDPETGVKQYLNTPSGYMASSPENELFIYEDPNGVVWTIPYKGIFSYYDEKSRELKVYFTPGRNHIPYSPIIKTTYVDKQNNLWIKSQRSFIKMFFPPSPYTYRELDNYFDTKSFLFDSDEHLWIATKKGIIRIMDSQKNLLGYLSPDGELAQTETVFAEGGIYVMLKDQAQTIWLGSKENGLFRLVPRNRPYHYEVYHYMNNPSDPYSISDNKISCIDEDHNGRIWIGTYGGGLNLVEEKEDGAIRFIHAENKLSGFPINRTNSIRCMVEGPGHTILVGTIEGLITFSSDFSDYENIRFYLNLPRPQATDGLCSADVMSVLRTTDETIYCYCYGGGLCKLVSSNLLSDELRFRSFGKETSPLARALIEDKNHNIWIGSETDITLFDVHDQTFESFGETFFNRSFNYSECLPVTDRQGDILMGTEGGMLVFSPDSIVKQTYEAPIVVTGIKYSEDNLSHVLSDADYLEIPTRRRNFTISFAALDYTNSLDIEYAYKLDDNQWYYIGKKNSVSFVSLPAGKYQFQIKATNGDGIWMNTVKTVTLQVLPTFWETGWAKAFYLVVVLVISLAIGYVFFYIYYLKHKVNMEQRLAEIKVRSFIDISHELRTPLTLISGPVSEVLSQEPLTSRTRHHLQLVQKNINRMLLLINQVLDFRKIQNKKMGLTIEYRDIIIMLHNIMDNFRLLATEKNINFSLQTTLPSVFLWIDSDKFEKIIFNLLSNAFKYTPDNKSITLIVMESGQFVSIAVKDEGIGISKDKVSSIFERFTTVSKENDMQPSSGIGLSLVNELVKMLHGEIQVESEVKKGSVFKLVLHKGKEIYAQDKNVEYILNDTSEEQETVLAEPEQNDKISLPDMPPATKETLVKVMVVEDNAELRQFICEILSGTYRVVGVADGVMALEKIEEEIPDFIITDIMMPRMDGIELIRHIKENVNTCDIPLIILSAKSSVEDRIQCLQLGIDDYIPKPFSSDYLKSRIENLIRQRKVLQSAFLSKYGAQPKKEPLEAVAYPVSQIVPLDELFMQKLVGFMEENYSNPGLRVNDLAEFMNMSRSVFNRKVNGIMGISPIEYIKNYRLNKAKSFIQSGMSFSEVAFAVGFSDPGYFGKAFKKAFNQTLTEYKNNN</sequence>
<protein>
    <recommendedName>
        <fullName evidence="2">histidine kinase</fullName>
        <ecNumber evidence="2">2.7.13.3</ecNumber>
    </recommendedName>
</protein>
<dbReference type="SMART" id="SM00388">
    <property type="entry name" value="HisKA"/>
    <property type="match status" value="1"/>
</dbReference>
<dbReference type="InterPro" id="IPR018062">
    <property type="entry name" value="HTH_AraC-typ_CS"/>
</dbReference>
<evidence type="ECO:0000256" key="1">
    <source>
        <dbReference type="ARBA" id="ARBA00000085"/>
    </source>
</evidence>
<dbReference type="SUPFAM" id="SSF55874">
    <property type="entry name" value="ATPase domain of HSP90 chaperone/DNA topoisomerase II/histidine kinase"/>
    <property type="match status" value="1"/>
</dbReference>
<comment type="catalytic activity">
    <reaction evidence="1">
        <text>ATP + protein L-histidine = ADP + protein N-phospho-L-histidine.</text>
        <dbReference type="EC" id="2.7.13.3"/>
    </reaction>
</comment>
<dbReference type="PANTHER" id="PTHR43547:SF2">
    <property type="entry name" value="HYBRID SIGNAL TRANSDUCTION HISTIDINE KINASE C"/>
    <property type="match status" value="1"/>
</dbReference>
<dbReference type="PANTHER" id="PTHR43547">
    <property type="entry name" value="TWO-COMPONENT HISTIDINE KINASE"/>
    <property type="match status" value="1"/>
</dbReference>
<dbReference type="Pfam" id="PF00072">
    <property type="entry name" value="Response_reg"/>
    <property type="match status" value="1"/>
</dbReference>
<dbReference type="PATRIC" id="fig|821.40.peg.4951"/>
<dbReference type="Gene3D" id="3.40.50.2300">
    <property type="match status" value="1"/>
</dbReference>
<dbReference type="CDD" id="cd00082">
    <property type="entry name" value="HisKA"/>
    <property type="match status" value="1"/>
</dbReference>
<evidence type="ECO:0000256" key="12">
    <source>
        <dbReference type="PROSITE-ProRule" id="PRU00169"/>
    </source>
</evidence>
<feature type="modified residue" description="4-aspartylphosphate" evidence="12">
    <location>
        <position position="1234"/>
    </location>
</feature>
<dbReference type="SMART" id="SM00387">
    <property type="entry name" value="HATPase_c"/>
    <property type="match status" value="1"/>
</dbReference>
<dbReference type="SMART" id="SM00342">
    <property type="entry name" value="HTH_ARAC"/>
    <property type="match status" value="1"/>
</dbReference>
<dbReference type="SUPFAM" id="SSF52172">
    <property type="entry name" value="CheY-like"/>
    <property type="match status" value="1"/>
</dbReference>
<dbReference type="Pfam" id="PF12833">
    <property type="entry name" value="HTH_18"/>
    <property type="match status" value="1"/>
</dbReference>
<dbReference type="InterPro" id="IPR005467">
    <property type="entry name" value="His_kinase_dom"/>
</dbReference>
<dbReference type="SUPFAM" id="SSF63829">
    <property type="entry name" value="Calcium-dependent phosphotriesterase"/>
    <property type="match status" value="3"/>
</dbReference>
<dbReference type="Pfam" id="PF07495">
    <property type="entry name" value="Y_Y_Y"/>
    <property type="match status" value="1"/>
</dbReference>
<dbReference type="PROSITE" id="PS50110">
    <property type="entry name" value="RESPONSE_REGULATORY"/>
    <property type="match status" value="1"/>
</dbReference>
<keyword evidence="11" id="KW-0804">Transcription</keyword>
<dbReference type="FunFam" id="3.30.565.10:FF:000037">
    <property type="entry name" value="Hybrid sensor histidine kinase/response regulator"/>
    <property type="match status" value="1"/>
</dbReference>
<dbReference type="EMBL" id="CP013020">
    <property type="protein sequence ID" value="ALK86674.1"/>
    <property type="molecule type" value="Genomic_DNA"/>
</dbReference>
<evidence type="ECO:0000256" key="6">
    <source>
        <dbReference type="ARBA" id="ARBA00022777"/>
    </source>
</evidence>
<keyword evidence="8" id="KW-0902">Two-component regulatory system</keyword>
<dbReference type="Gene3D" id="1.10.287.130">
    <property type="match status" value="1"/>
</dbReference>
<dbReference type="InterPro" id="IPR003661">
    <property type="entry name" value="HisK_dim/P_dom"/>
</dbReference>
<evidence type="ECO:0000259" key="16">
    <source>
        <dbReference type="PROSITE" id="PS50110"/>
    </source>
</evidence>
<dbReference type="InterPro" id="IPR018060">
    <property type="entry name" value="HTH_AraC"/>
</dbReference>
<dbReference type="PROSITE" id="PS00041">
    <property type="entry name" value="HTH_ARAC_FAMILY_1"/>
    <property type="match status" value="1"/>
</dbReference>
<evidence type="ECO:0000313" key="17">
    <source>
        <dbReference type="EMBL" id="ALK86674.1"/>
    </source>
</evidence>
<keyword evidence="6 17" id="KW-0418">Kinase</keyword>
<keyword evidence="13" id="KW-1133">Transmembrane helix</keyword>
<evidence type="ECO:0000256" key="4">
    <source>
        <dbReference type="ARBA" id="ARBA00022679"/>
    </source>
</evidence>
<name>A0A0N7J811_PHOVU</name>
<keyword evidence="13" id="KW-0812">Transmembrane</keyword>
<dbReference type="EC" id="2.7.13.3" evidence="2"/>
<dbReference type="Pfam" id="PF00512">
    <property type="entry name" value="HisKA"/>
    <property type="match status" value="1"/>
</dbReference>
<dbReference type="PROSITE" id="PS50109">
    <property type="entry name" value="HIS_KIN"/>
    <property type="match status" value="1"/>
</dbReference>
<dbReference type="InterPro" id="IPR009057">
    <property type="entry name" value="Homeodomain-like_sf"/>
</dbReference>
<dbReference type="SUPFAM" id="SSF47384">
    <property type="entry name" value="Homodimeric domain of signal transducing histidine kinase"/>
    <property type="match status" value="1"/>
</dbReference>
<dbReference type="Gene3D" id="2.60.40.10">
    <property type="entry name" value="Immunoglobulins"/>
    <property type="match status" value="1"/>
</dbReference>
<keyword evidence="10" id="KW-0238">DNA-binding</keyword>
<evidence type="ECO:0000256" key="9">
    <source>
        <dbReference type="ARBA" id="ARBA00023015"/>
    </source>
</evidence>
<evidence type="ECO:0000259" key="15">
    <source>
        <dbReference type="PROSITE" id="PS50109"/>
    </source>
</evidence>
<dbReference type="InterPro" id="IPR011123">
    <property type="entry name" value="Y_Y_Y"/>
</dbReference>
<evidence type="ECO:0000259" key="14">
    <source>
        <dbReference type="PROSITE" id="PS01124"/>
    </source>
</evidence>
<evidence type="ECO:0000256" key="8">
    <source>
        <dbReference type="ARBA" id="ARBA00023012"/>
    </source>
</evidence>
<dbReference type="GO" id="GO:0000155">
    <property type="term" value="F:phosphorelay sensor kinase activity"/>
    <property type="evidence" value="ECO:0007669"/>
    <property type="project" value="InterPro"/>
</dbReference>
<organism evidence="17 18">
    <name type="scientific">Phocaeicola vulgatus</name>
    <name type="common">Bacteroides vulgatus</name>
    <dbReference type="NCBI Taxonomy" id="821"/>
    <lineage>
        <taxon>Bacteria</taxon>
        <taxon>Pseudomonadati</taxon>
        <taxon>Bacteroidota</taxon>
        <taxon>Bacteroidia</taxon>
        <taxon>Bacteroidales</taxon>
        <taxon>Bacteroidaceae</taxon>
        <taxon>Phocaeicola</taxon>
    </lineage>
</organism>
<dbReference type="Gene3D" id="2.130.10.10">
    <property type="entry name" value="YVTN repeat-like/Quinoprotein amine dehydrogenase"/>
    <property type="match status" value="3"/>
</dbReference>
<evidence type="ECO:0000256" key="2">
    <source>
        <dbReference type="ARBA" id="ARBA00012438"/>
    </source>
</evidence>
<dbReference type="InterPro" id="IPR036890">
    <property type="entry name" value="HATPase_C_sf"/>
</dbReference>
<dbReference type="InterPro" id="IPR004358">
    <property type="entry name" value="Sig_transdc_His_kin-like_C"/>
</dbReference>
<dbReference type="Pfam" id="PF07494">
    <property type="entry name" value="Reg_prop"/>
    <property type="match status" value="1"/>
</dbReference>
<evidence type="ECO:0000256" key="11">
    <source>
        <dbReference type="ARBA" id="ARBA00023163"/>
    </source>
</evidence>
<keyword evidence="4" id="KW-0808">Transferase</keyword>
<dbReference type="Pfam" id="PF02518">
    <property type="entry name" value="HATPase_c"/>
    <property type="match status" value="1"/>
</dbReference>
<reference evidence="17 18" key="2">
    <citation type="journal article" date="2016" name="Genome Biol. Evol.">
        <title>Extensive mobilome-driven genome diversification in mouse gut-associated Bacteroides vulgatus mpk.</title>
        <authorList>
            <person name="Lange A."/>
            <person name="Beier S."/>
            <person name="Steimle A."/>
            <person name="Autenrieth I.B."/>
            <person name="Huson D.H."/>
            <person name="Frick J.S."/>
        </authorList>
    </citation>
    <scope>NUCLEOTIDE SEQUENCE [LARGE SCALE GENOMIC DNA]</scope>
    <source>
        <strain evidence="18">mpk</strain>
    </source>
</reference>
<evidence type="ECO:0000256" key="3">
    <source>
        <dbReference type="ARBA" id="ARBA00022553"/>
    </source>
</evidence>
<feature type="transmembrane region" description="Helical" evidence="13">
    <location>
        <begin position="879"/>
        <end position="901"/>
    </location>
</feature>